<dbReference type="GO" id="GO:0019243">
    <property type="term" value="P:methylglyoxal catabolic process to D-lactate via S-lactoyl-glutathione"/>
    <property type="evidence" value="ECO:0007669"/>
    <property type="project" value="TreeGrafter"/>
</dbReference>
<evidence type="ECO:0000313" key="5">
    <source>
        <dbReference type="EMBL" id="MCM0619128.1"/>
    </source>
</evidence>
<dbReference type="Pfam" id="PF01965">
    <property type="entry name" value="DJ-1_PfpI"/>
    <property type="match status" value="1"/>
</dbReference>
<sequence length="227" mass="24382">MPPTVLHVVTNVAHYDDPGRPTGLWLTELTHAWEVFERAGVEQRIASPAGGPVPLEPRSLGPGNLDRGGRTWLADPARMALLQDTVGVRDVDPGSLSAVYLTGGHGVMYDFRGSTALQDLVRGVHTSGGVVSSVCHGYCGLLDVTLDDGAHLIADRRMTGFAWAEERLARVDRHVPYNAEQVARARDARYVKGRLPFAPHVVVDGRLVTGQNPASARRTAQAVAGLL</sequence>
<dbReference type="InterPro" id="IPR002818">
    <property type="entry name" value="DJ-1/PfpI"/>
</dbReference>
<dbReference type="GO" id="GO:0005737">
    <property type="term" value="C:cytoplasm"/>
    <property type="evidence" value="ECO:0007669"/>
    <property type="project" value="TreeGrafter"/>
</dbReference>
<evidence type="ECO:0000256" key="1">
    <source>
        <dbReference type="ARBA" id="ARBA00023016"/>
    </source>
</evidence>
<gene>
    <name evidence="5" type="ORF">M8330_02315</name>
</gene>
<dbReference type="PANTHER" id="PTHR48094">
    <property type="entry name" value="PROTEIN/NUCLEIC ACID DEGLYCASE DJ-1-RELATED"/>
    <property type="match status" value="1"/>
</dbReference>
<dbReference type="InterPro" id="IPR050325">
    <property type="entry name" value="Prot/Nucl_acid_deglycase"/>
</dbReference>
<dbReference type="EMBL" id="JAMOIL010000001">
    <property type="protein sequence ID" value="MCM0619128.1"/>
    <property type="molecule type" value="Genomic_DNA"/>
</dbReference>
<name>A0A9X2D4M1_9ACTN</name>
<dbReference type="Gene3D" id="3.40.50.880">
    <property type="match status" value="1"/>
</dbReference>
<evidence type="ECO:0000256" key="2">
    <source>
        <dbReference type="ARBA" id="ARBA00023239"/>
    </source>
</evidence>
<comment type="caution">
    <text evidence="5">The sequence shown here is derived from an EMBL/GenBank/DDBJ whole genome shotgun (WGS) entry which is preliminary data.</text>
</comment>
<accession>A0A9X2D4M1</accession>
<dbReference type="RefSeq" id="WP_250054638.1">
    <property type="nucleotide sequence ID" value="NZ_JAMJPH010000020.1"/>
</dbReference>
<dbReference type="GO" id="GO:0019172">
    <property type="term" value="F:glyoxalase III activity"/>
    <property type="evidence" value="ECO:0007669"/>
    <property type="project" value="TreeGrafter"/>
</dbReference>
<evidence type="ECO:0000259" key="4">
    <source>
        <dbReference type="Pfam" id="PF01965"/>
    </source>
</evidence>
<dbReference type="AlphaFoldDB" id="A0A9X2D4M1"/>
<dbReference type="CDD" id="cd03141">
    <property type="entry name" value="GATase1_Hsp31_like"/>
    <property type="match status" value="1"/>
</dbReference>
<reference evidence="5" key="1">
    <citation type="submission" date="2022-05" db="EMBL/GenBank/DDBJ databases">
        <authorList>
            <person name="Tuo L."/>
        </authorList>
    </citation>
    <scope>NUCLEOTIDE SEQUENCE</scope>
    <source>
        <strain evidence="5">BSK12Z-4</strain>
    </source>
</reference>
<protein>
    <submittedName>
        <fullName evidence="5">Type 1 glutamine amidotransferase domain-containing protein</fullName>
    </submittedName>
</protein>
<organism evidence="5 6">
    <name type="scientific">Nocardioides bruguierae</name>
    <dbReference type="NCBI Taxonomy" id="2945102"/>
    <lineage>
        <taxon>Bacteria</taxon>
        <taxon>Bacillati</taxon>
        <taxon>Actinomycetota</taxon>
        <taxon>Actinomycetes</taxon>
        <taxon>Propionibacteriales</taxon>
        <taxon>Nocardioidaceae</taxon>
        <taxon>Nocardioides</taxon>
    </lineage>
</organism>
<evidence type="ECO:0000313" key="6">
    <source>
        <dbReference type="Proteomes" id="UP001139485"/>
    </source>
</evidence>
<keyword evidence="6" id="KW-1185">Reference proteome</keyword>
<keyword evidence="1" id="KW-0346">Stress response</keyword>
<proteinExistence type="inferred from homology"/>
<evidence type="ECO:0000256" key="3">
    <source>
        <dbReference type="ARBA" id="ARBA00038493"/>
    </source>
</evidence>
<dbReference type="PANTHER" id="PTHR48094:SF11">
    <property type="entry name" value="GLUTATHIONE-INDEPENDENT GLYOXALASE HSP31-RELATED"/>
    <property type="match status" value="1"/>
</dbReference>
<dbReference type="Proteomes" id="UP001139485">
    <property type="component" value="Unassembled WGS sequence"/>
</dbReference>
<keyword evidence="5" id="KW-0315">Glutamine amidotransferase</keyword>
<comment type="similarity">
    <text evidence="3">Belongs to the peptidase C56 family. HSP31-like subfamily.</text>
</comment>
<keyword evidence="2" id="KW-0456">Lyase</keyword>
<dbReference type="InterPro" id="IPR029062">
    <property type="entry name" value="Class_I_gatase-like"/>
</dbReference>
<feature type="domain" description="DJ-1/PfpI" evidence="4">
    <location>
        <begin position="27"/>
        <end position="220"/>
    </location>
</feature>
<dbReference type="SUPFAM" id="SSF52317">
    <property type="entry name" value="Class I glutamine amidotransferase-like"/>
    <property type="match status" value="1"/>
</dbReference>